<feature type="region of interest" description="Disordered" evidence="1">
    <location>
        <begin position="1"/>
        <end position="28"/>
    </location>
</feature>
<dbReference type="RefSeq" id="WP_263710334.1">
    <property type="nucleotide sequence ID" value="NZ_JAOWKX010000001.1"/>
</dbReference>
<sequence>MSEEHEKVQEPEEVSPGKMLREARERAGLSKQDIAERLHLKEVSIGRLEQDDYDPSISLTFTKGYLRLYAKHVGVSEEAVLQAFDNVASNSKEPAKLQSFSRRVAKQANDDRLMLVTYLVGIIVIALVVMWWWQNTSSSVSSTTTELSESLTDGADSDRQQNVDAQLMSRGMIVDEPPSDAEANAQLHSVTETDSQVNNFVVPQEKTNLSSQAGLPTNASSEAVQEEAFSLSEEPIAPTSDVQNNDAASSINTERNTQSEMALSQQELATPDVENVELVFEFSGDCWMNLVDATGEAIAYGIKAEGRIMPITGVPPFDVTLGAPEVVKIRYNGVQVDMSEFKAGRTARFTLPFSE</sequence>
<dbReference type="InterPro" id="IPR010982">
    <property type="entry name" value="Lambda_DNA-bd_dom_sf"/>
</dbReference>
<feature type="compositionally biased region" description="Basic and acidic residues" evidence="1">
    <location>
        <begin position="1"/>
        <end position="10"/>
    </location>
</feature>
<dbReference type="Pfam" id="PF13413">
    <property type="entry name" value="HTH_25"/>
    <property type="match status" value="1"/>
</dbReference>
<feature type="compositionally biased region" description="Polar residues" evidence="1">
    <location>
        <begin position="240"/>
        <end position="260"/>
    </location>
</feature>
<dbReference type="Gene3D" id="1.10.260.40">
    <property type="entry name" value="lambda repressor-like DNA-binding domains"/>
    <property type="match status" value="1"/>
</dbReference>
<dbReference type="PROSITE" id="PS50943">
    <property type="entry name" value="HTH_CROC1"/>
    <property type="match status" value="1"/>
</dbReference>
<feature type="region of interest" description="Disordered" evidence="1">
    <location>
        <begin position="232"/>
        <end position="260"/>
    </location>
</feature>
<feature type="compositionally biased region" description="Basic and acidic residues" evidence="1">
    <location>
        <begin position="19"/>
        <end position="28"/>
    </location>
</feature>
<name>A0ABT3A3C1_9ALTE</name>
<dbReference type="Pfam" id="PF13464">
    <property type="entry name" value="RodZ_C"/>
    <property type="match status" value="1"/>
</dbReference>
<reference evidence="4 5" key="1">
    <citation type="submission" date="2022-10" db="EMBL/GenBank/DDBJ databases">
        <title>Aestuariibacter sp. AA17 isolated from Montipora capitata coral fragment.</title>
        <authorList>
            <person name="Emsley S.A."/>
            <person name="Pfannmuller K.M."/>
            <person name="Loughran R.M."/>
            <person name="Shlafstein M."/>
            <person name="Papke E."/>
            <person name="Saw J.H."/>
            <person name="Ushijima B."/>
            <person name="Videau P."/>
        </authorList>
    </citation>
    <scope>NUCLEOTIDE SEQUENCE [LARGE SCALE GENOMIC DNA]</scope>
    <source>
        <strain evidence="4 5">AA17</strain>
    </source>
</reference>
<gene>
    <name evidence="4" type="ORF">OE749_00270</name>
</gene>
<organism evidence="4 5">
    <name type="scientific">Fluctibacter corallii</name>
    <dbReference type="NCBI Taxonomy" id="2984329"/>
    <lineage>
        <taxon>Bacteria</taxon>
        <taxon>Pseudomonadati</taxon>
        <taxon>Pseudomonadota</taxon>
        <taxon>Gammaproteobacteria</taxon>
        <taxon>Alteromonadales</taxon>
        <taxon>Alteromonadaceae</taxon>
        <taxon>Fluctibacter</taxon>
    </lineage>
</organism>
<feature type="domain" description="HTH cro/C1-type" evidence="3">
    <location>
        <begin position="20"/>
        <end position="59"/>
    </location>
</feature>
<protein>
    <submittedName>
        <fullName evidence="4">DUF4115 domain-containing protein</fullName>
    </submittedName>
</protein>
<accession>A0ABT3A3C1</accession>
<feature type="transmembrane region" description="Helical" evidence="2">
    <location>
        <begin position="113"/>
        <end position="133"/>
    </location>
</feature>
<dbReference type="InterPro" id="IPR001387">
    <property type="entry name" value="Cro/C1-type_HTH"/>
</dbReference>
<evidence type="ECO:0000256" key="1">
    <source>
        <dbReference type="SAM" id="MobiDB-lite"/>
    </source>
</evidence>
<evidence type="ECO:0000259" key="3">
    <source>
        <dbReference type="PROSITE" id="PS50943"/>
    </source>
</evidence>
<dbReference type="PANTHER" id="PTHR34475">
    <property type="match status" value="1"/>
</dbReference>
<keyword evidence="2" id="KW-1133">Transmembrane helix</keyword>
<evidence type="ECO:0000313" key="5">
    <source>
        <dbReference type="Proteomes" id="UP001652504"/>
    </source>
</evidence>
<dbReference type="CDD" id="cd00093">
    <property type="entry name" value="HTH_XRE"/>
    <property type="match status" value="1"/>
</dbReference>
<dbReference type="InterPro" id="IPR025194">
    <property type="entry name" value="RodZ-like_C"/>
</dbReference>
<dbReference type="SUPFAM" id="SSF47413">
    <property type="entry name" value="lambda repressor-like DNA-binding domains"/>
    <property type="match status" value="1"/>
</dbReference>
<evidence type="ECO:0000256" key="2">
    <source>
        <dbReference type="SAM" id="Phobius"/>
    </source>
</evidence>
<dbReference type="SMART" id="SM00530">
    <property type="entry name" value="HTH_XRE"/>
    <property type="match status" value="1"/>
</dbReference>
<dbReference type="InterPro" id="IPR050400">
    <property type="entry name" value="Bact_Cytoskel_RodZ"/>
</dbReference>
<keyword evidence="2" id="KW-0812">Transmembrane</keyword>
<comment type="caution">
    <text evidence="4">The sequence shown here is derived from an EMBL/GenBank/DDBJ whole genome shotgun (WGS) entry which is preliminary data.</text>
</comment>
<dbReference type="Proteomes" id="UP001652504">
    <property type="component" value="Unassembled WGS sequence"/>
</dbReference>
<keyword evidence="2" id="KW-0472">Membrane</keyword>
<keyword evidence="5" id="KW-1185">Reference proteome</keyword>
<evidence type="ECO:0000313" key="4">
    <source>
        <dbReference type="EMBL" id="MCV2883129.1"/>
    </source>
</evidence>
<dbReference type="PANTHER" id="PTHR34475:SF1">
    <property type="entry name" value="CYTOSKELETON PROTEIN RODZ"/>
    <property type="match status" value="1"/>
</dbReference>
<proteinExistence type="predicted"/>
<dbReference type="EMBL" id="JAOWKX010000001">
    <property type="protein sequence ID" value="MCV2883129.1"/>
    <property type="molecule type" value="Genomic_DNA"/>
</dbReference>